<feature type="transmembrane region" description="Helical" evidence="7">
    <location>
        <begin position="235"/>
        <end position="262"/>
    </location>
</feature>
<dbReference type="AlphaFoldDB" id="A0A3E3HZL3"/>
<evidence type="ECO:0000256" key="3">
    <source>
        <dbReference type="ARBA" id="ARBA00022475"/>
    </source>
</evidence>
<proteinExistence type="inferred from homology"/>
<name>A0A3E3HZL3_9FIRM</name>
<feature type="transmembrane region" description="Helical" evidence="7">
    <location>
        <begin position="169"/>
        <end position="188"/>
    </location>
</feature>
<evidence type="ECO:0000256" key="5">
    <source>
        <dbReference type="ARBA" id="ARBA00022989"/>
    </source>
</evidence>
<organism evidence="9 10">
    <name type="scientific">Eisenbergiella massiliensis</name>
    <dbReference type="NCBI Taxonomy" id="1720294"/>
    <lineage>
        <taxon>Bacteria</taxon>
        <taxon>Bacillati</taxon>
        <taxon>Bacillota</taxon>
        <taxon>Clostridia</taxon>
        <taxon>Lachnospirales</taxon>
        <taxon>Lachnospiraceae</taxon>
        <taxon>Eisenbergiella</taxon>
    </lineage>
</organism>
<dbReference type="Gene3D" id="1.10.3720.10">
    <property type="entry name" value="MetI-like"/>
    <property type="match status" value="1"/>
</dbReference>
<dbReference type="GO" id="GO:0005886">
    <property type="term" value="C:plasma membrane"/>
    <property type="evidence" value="ECO:0007669"/>
    <property type="project" value="UniProtKB-SubCell"/>
</dbReference>
<comment type="subcellular location">
    <subcellularLocation>
        <location evidence="1 7">Cell membrane</location>
        <topology evidence="1 7">Multi-pass membrane protein</topology>
    </subcellularLocation>
</comment>
<feature type="transmembrane region" description="Helical" evidence="7">
    <location>
        <begin position="45"/>
        <end position="64"/>
    </location>
</feature>
<gene>
    <name evidence="9" type="ORF">DXC51_20525</name>
</gene>
<evidence type="ECO:0000256" key="1">
    <source>
        <dbReference type="ARBA" id="ARBA00004651"/>
    </source>
</evidence>
<sequence length="264" mass="29708">MIASLYFSFTQYDMLTPAIPVGLKNYESLFADGRFINSLKVTFKYVIVSVPLQLAFALLVALMLKKNRRGVKVYRAMYYLPSLFGGSVAVSILWRQLFNKEGVFNQILAVFGIEGKNWIATPSSALNTLIVLAVWQFGASMVIFLASLKQIPEDYYEAATLDGAGKIAQFFRITLPLLTPMVFFNIVMQVINAFQSFNSAYIISNGSGGPLDSTLFYSLYLYIKAFNHFQMGYASAMAWILLLIIAVVTGLMFLFAKFWVFYDD</sequence>
<feature type="domain" description="ABC transmembrane type-1" evidence="8">
    <location>
        <begin position="39"/>
        <end position="252"/>
    </location>
</feature>
<feature type="transmembrane region" description="Helical" evidence="7">
    <location>
        <begin position="125"/>
        <end position="148"/>
    </location>
</feature>
<keyword evidence="10" id="KW-1185">Reference proteome</keyword>
<dbReference type="GO" id="GO:0055085">
    <property type="term" value="P:transmembrane transport"/>
    <property type="evidence" value="ECO:0007669"/>
    <property type="project" value="InterPro"/>
</dbReference>
<protein>
    <submittedName>
        <fullName evidence="9">Sugar ABC transporter permease</fullName>
    </submittedName>
</protein>
<keyword evidence="2 7" id="KW-0813">Transport</keyword>
<keyword evidence="3" id="KW-1003">Cell membrane</keyword>
<dbReference type="InterPro" id="IPR000515">
    <property type="entry name" value="MetI-like"/>
</dbReference>
<evidence type="ECO:0000256" key="2">
    <source>
        <dbReference type="ARBA" id="ARBA00022448"/>
    </source>
</evidence>
<keyword evidence="6 7" id="KW-0472">Membrane</keyword>
<evidence type="ECO:0000256" key="7">
    <source>
        <dbReference type="RuleBase" id="RU363032"/>
    </source>
</evidence>
<dbReference type="EMBL" id="QVLV01000017">
    <property type="protein sequence ID" value="RGE57245.1"/>
    <property type="molecule type" value="Genomic_DNA"/>
</dbReference>
<evidence type="ECO:0000313" key="10">
    <source>
        <dbReference type="Proteomes" id="UP000260812"/>
    </source>
</evidence>
<accession>A0A3E3HZL3</accession>
<comment type="similarity">
    <text evidence="7">Belongs to the binding-protein-dependent transport system permease family.</text>
</comment>
<feature type="transmembrane region" description="Helical" evidence="7">
    <location>
        <begin position="200"/>
        <end position="223"/>
    </location>
</feature>
<feature type="transmembrane region" description="Helical" evidence="7">
    <location>
        <begin position="76"/>
        <end position="94"/>
    </location>
</feature>
<evidence type="ECO:0000256" key="6">
    <source>
        <dbReference type="ARBA" id="ARBA00023136"/>
    </source>
</evidence>
<dbReference type="InterPro" id="IPR051393">
    <property type="entry name" value="ABC_transporter_permease"/>
</dbReference>
<dbReference type="PROSITE" id="PS50928">
    <property type="entry name" value="ABC_TM1"/>
    <property type="match status" value="1"/>
</dbReference>
<evidence type="ECO:0000259" key="8">
    <source>
        <dbReference type="PROSITE" id="PS50928"/>
    </source>
</evidence>
<reference evidence="9" key="1">
    <citation type="submission" date="2018-08" db="EMBL/GenBank/DDBJ databases">
        <title>A genome reference for cultivated species of the human gut microbiota.</title>
        <authorList>
            <person name="Zou Y."/>
            <person name="Xue W."/>
            <person name="Luo G."/>
        </authorList>
    </citation>
    <scope>NUCLEOTIDE SEQUENCE [LARGE SCALE GENOMIC DNA]</scope>
    <source>
        <strain evidence="9">TF05-5AC</strain>
    </source>
</reference>
<keyword evidence="5 7" id="KW-1133">Transmembrane helix</keyword>
<dbReference type="Proteomes" id="UP000260812">
    <property type="component" value="Unassembled WGS sequence"/>
</dbReference>
<dbReference type="SUPFAM" id="SSF161098">
    <property type="entry name" value="MetI-like"/>
    <property type="match status" value="1"/>
</dbReference>
<comment type="caution">
    <text evidence="9">The sequence shown here is derived from an EMBL/GenBank/DDBJ whole genome shotgun (WGS) entry which is preliminary data.</text>
</comment>
<evidence type="ECO:0000256" key="4">
    <source>
        <dbReference type="ARBA" id="ARBA00022692"/>
    </source>
</evidence>
<dbReference type="PANTHER" id="PTHR30193">
    <property type="entry name" value="ABC TRANSPORTER PERMEASE PROTEIN"/>
    <property type="match status" value="1"/>
</dbReference>
<dbReference type="CDD" id="cd06261">
    <property type="entry name" value="TM_PBP2"/>
    <property type="match status" value="1"/>
</dbReference>
<dbReference type="Pfam" id="PF00528">
    <property type="entry name" value="BPD_transp_1"/>
    <property type="match status" value="1"/>
</dbReference>
<dbReference type="PANTHER" id="PTHR30193:SF1">
    <property type="entry name" value="ABC TRANSPORTER PERMEASE PROTEIN YESP-RELATED"/>
    <property type="match status" value="1"/>
</dbReference>
<keyword evidence="4 7" id="KW-0812">Transmembrane</keyword>
<evidence type="ECO:0000313" key="9">
    <source>
        <dbReference type="EMBL" id="RGE57245.1"/>
    </source>
</evidence>
<dbReference type="InterPro" id="IPR035906">
    <property type="entry name" value="MetI-like_sf"/>
</dbReference>